<dbReference type="EMBL" id="JARKIB010000056">
    <property type="protein sequence ID" value="KAJ7753223.1"/>
    <property type="molecule type" value="Genomic_DNA"/>
</dbReference>
<dbReference type="Proteomes" id="UP001215598">
    <property type="component" value="Unassembled WGS sequence"/>
</dbReference>
<feature type="region of interest" description="Disordered" evidence="1">
    <location>
        <begin position="1080"/>
        <end position="1124"/>
    </location>
</feature>
<name>A0AAD7NA59_9AGAR</name>
<evidence type="ECO:0000256" key="1">
    <source>
        <dbReference type="SAM" id="MobiDB-lite"/>
    </source>
</evidence>
<comment type="caution">
    <text evidence="3">The sequence shown here is derived from an EMBL/GenBank/DDBJ whole genome shotgun (WGS) entry which is preliminary data.</text>
</comment>
<dbReference type="PANTHER" id="PTHR33096">
    <property type="entry name" value="CXC2 DOMAIN-CONTAINING PROTEIN"/>
    <property type="match status" value="1"/>
</dbReference>
<dbReference type="InterPro" id="IPR041457">
    <property type="entry name" value="CxC2_KDZ-assoc"/>
</dbReference>
<feature type="compositionally biased region" description="Acidic residues" evidence="1">
    <location>
        <begin position="1092"/>
        <end position="1114"/>
    </location>
</feature>
<feature type="compositionally biased region" description="Acidic residues" evidence="1">
    <location>
        <begin position="97"/>
        <end position="107"/>
    </location>
</feature>
<evidence type="ECO:0000259" key="2">
    <source>
        <dbReference type="Pfam" id="PF18803"/>
    </source>
</evidence>
<gene>
    <name evidence="3" type="ORF">B0H16DRAFT_1887012</name>
</gene>
<feature type="domain" description="CxC2-like cysteine cluster KDZ transposase-associated" evidence="2">
    <location>
        <begin position="201"/>
        <end position="309"/>
    </location>
</feature>
<evidence type="ECO:0000313" key="3">
    <source>
        <dbReference type="EMBL" id="KAJ7753223.1"/>
    </source>
</evidence>
<feature type="region of interest" description="Disordered" evidence="1">
    <location>
        <begin position="305"/>
        <end position="329"/>
    </location>
</feature>
<feature type="compositionally biased region" description="Basic residues" evidence="1">
    <location>
        <begin position="952"/>
        <end position="962"/>
    </location>
</feature>
<feature type="compositionally biased region" description="Basic residues" evidence="1">
    <location>
        <begin position="1"/>
        <end position="10"/>
    </location>
</feature>
<sequence length="1317" mass="147707">MLGKRRRKVTTRYFAPQGASPTISDSTPPAPTAGPSRAHVLREKISINQTDGHVRDSRSVVDARGYAEAAKVHPDVPRPPAPVYDWYSGGDVGVDRADEEGWEDDDEGPRAPRKSDNPLGEWAEDHTTTYLSESLRLEGRGDHASYHMCPRCAHAAADYRCRHCFGGGELLCVDCLLSAHAQLPFHQVECWIGRMFERTTLKALGLRIQLGHWHGATRVCPNPLPATGDDFVIVDLHGVHDVALDYCGCGTNGHPTVQLLRAQLWPATSTNPKTASTFAVLRQYHVMSFESKCSAQEFYRSLERQSDNLSHKKARQSKKEKLRAKLAGETRKRKKDRYHEFLRMTRQWRHVRMLKRAARGHDPQGIANTQPGECALLCPACPHPGKNLTPGWEAAPPAKEFLYALFLGIDANFRLKRKDVSTEEKDPGLSQGWAFYCAVEPYMKHVKKHWNQKQDRSHCVAHDAVDKPDREARGTASSGIGAVDCARHNMKRPLAVGDLQLGERYLNMDYMFLRSIAGSTLRRFFVSYDIACQWHIHVWDRMLAYRDVDITIHGTKFVTFLIPKFHLPAHIEECNLKFSFHLTRDVGQTDGEAPERGWANANPLAKSTKEMGPGSRRDTLDDHFNDWNHKRIIALGYLLRKKTENAVPEMVRTKQALQDLESSLGTAVVEDWEAMALAWEEDSTAPNPFATLRKDLHVAKVRAELAEEAAAREANGEEDPGSVRGDMHITELLGMGLQLEDQQRILAFDVAATGLHPTDSQRRAMIERTSKLRRKLFAWVELQTKFFPALKNVRELEDEARANTAEGRATPGISVSDIALWMPSAIAAAPPQRMVDVSVATTIQQHEYRLRIGQAEEALHEVRRLLLVRTHVYKLKDEHDRGVRANMRSQDKISSLNDQTQRSATQYRAARVALVALGRVLGRHEWERTLRELNADDVRGLPQSTFHDPERKKRKQKRRQRVAARPASWIWTTTGAQYNPADAVRIEWAKVRARSLRWREEVDLLEEEMGRVVRFFFWRADQWKAQVGRNGHADGPQLEGETAYALRQAAVQLELAEECAEDWESLPELIRRGRAGELEVGDMVGPAGGERDEGDGSDDDDEDTNASGGEEDDPVPSISGAPINPTLELLVPNNQFDEYRKAFGFPDVKLSILVVADYETEDHVAEFFRDETVAKLLSSAPEFTQGASVSLMEEITRIEDPYSEKAVTAVAVLRLPPGLAAAQYKDKMDAFTNPLVKLPAATKISKHTLWVPANPTESPLQSVISQGEPLVVVKIQLPTLDALMQVASDTAVQEIATEMGKAGWLEGGLPLGWISES</sequence>
<organism evidence="3 4">
    <name type="scientific">Mycena metata</name>
    <dbReference type="NCBI Taxonomy" id="1033252"/>
    <lineage>
        <taxon>Eukaryota</taxon>
        <taxon>Fungi</taxon>
        <taxon>Dikarya</taxon>
        <taxon>Basidiomycota</taxon>
        <taxon>Agaricomycotina</taxon>
        <taxon>Agaricomycetes</taxon>
        <taxon>Agaricomycetidae</taxon>
        <taxon>Agaricales</taxon>
        <taxon>Marasmiineae</taxon>
        <taxon>Mycenaceae</taxon>
        <taxon>Mycena</taxon>
    </lineage>
</organism>
<dbReference type="Pfam" id="PF18758">
    <property type="entry name" value="KDZ"/>
    <property type="match status" value="1"/>
</dbReference>
<dbReference type="InterPro" id="IPR040521">
    <property type="entry name" value="KDZ"/>
</dbReference>
<feature type="region of interest" description="Disordered" evidence="1">
    <location>
        <begin position="590"/>
        <end position="615"/>
    </location>
</feature>
<dbReference type="PANTHER" id="PTHR33096:SF1">
    <property type="entry name" value="CXC1-LIKE CYSTEINE CLUSTER ASSOCIATED WITH KDZ TRANSPOSASES DOMAIN-CONTAINING PROTEIN"/>
    <property type="match status" value="1"/>
</dbReference>
<proteinExistence type="predicted"/>
<dbReference type="Pfam" id="PF18803">
    <property type="entry name" value="CxC2"/>
    <property type="match status" value="1"/>
</dbReference>
<protein>
    <recommendedName>
        <fullName evidence="2">CxC2-like cysteine cluster KDZ transposase-associated domain-containing protein</fullName>
    </recommendedName>
</protein>
<accession>A0AAD7NA59</accession>
<feature type="region of interest" description="Disordered" evidence="1">
    <location>
        <begin position="1"/>
        <end position="37"/>
    </location>
</feature>
<feature type="region of interest" description="Disordered" evidence="1">
    <location>
        <begin position="939"/>
        <end position="962"/>
    </location>
</feature>
<reference evidence="3" key="1">
    <citation type="submission" date="2023-03" db="EMBL/GenBank/DDBJ databases">
        <title>Massive genome expansion in bonnet fungi (Mycena s.s.) driven by repeated elements and novel gene families across ecological guilds.</title>
        <authorList>
            <consortium name="Lawrence Berkeley National Laboratory"/>
            <person name="Harder C.B."/>
            <person name="Miyauchi S."/>
            <person name="Viragh M."/>
            <person name="Kuo A."/>
            <person name="Thoen E."/>
            <person name="Andreopoulos B."/>
            <person name="Lu D."/>
            <person name="Skrede I."/>
            <person name="Drula E."/>
            <person name="Henrissat B."/>
            <person name="Morin E."/>
            <person name="Kohler A."/>
            <person name="Barry K."/>
            <person name="LaButti K."/>
            <person name="Morin E."/>
            <person name="Salamov A."/>
            <person name="Lipzen A."/>
            <person name="Mereny Z."/>
            <person name="Hegedus B."/>
            <person name="Baldrian P."/>
            <person name="Stursova M."/>
            <person name="Weitz H."/>
            <person name="Taylor A."/>
            <person name="Grigoriev I.V."/>
            <person name="Nagy L.G."/>
            <person name="Martin F."/>
            <person name="Kauserud H."/>
        </authorList>
    </citation>
    <scope>NUCLEOTIDE SEQUENCE</scope>
    <source>
        <strain evidence="3">CBHHK182m</strain>
    </source>
</reference>
<evidence type="ECO:0000313" key="4">
    <source>
        <dbReference type="Proteomes" id="UP001215598"/>
    </source>
</evidence>
<feature type="compositionally biased region" description="Basic residues" evidence="1">
    <location>
        <begin position="311"/>
        <end position="324"/>
    </location>
</feature>
<feature type="region of interest" description="Disordered" evidence="1">
    <location>
        <begin position="95"/>
        <end position="125"/>
    </location>
</feature>
<keyword evidence="4" id="KW-1185">Reference proteome</keyword>